<feature type="domain" description="Cell wall-active antibiotics response LiaF-like C-terminal" evidence="9">
    <location>
        <begin position="396"/>
        <end position="495"/>
    </location>
</feature>
<dbReference type="PANTHER" id="PTHR33885">
    <property type="entry name" value="PHAGE SHOCK PROTEIN C"/>
    <property type="match status" value="1"/>
</dbReference>
<feature type="region of interest" description="Disordered" evidence="6">
    <location>
        <begin position="190"/>
        <end position="268"/>
    </location>
</feature>
<protein>
    <submittedName>
        <fullName evidence="10">PspC domain-containing protein</fullName>
    </submittedName>
</protein>
<feature type="transmembrane region" description="Helical" evidence="7">
    <location>
        <begin position="65"/>
        <end position="92"/>
    </location>
</feature>
<dbReference type="Proteomes" id="UP000460435">
    <property type="component" value="Unassembled WGS sequence"/>
</dbReference>
<evidence type="ECO:0000256" key="4">
    <source>
        <dbReference type="ARBA" id="ARBA00022989"/>
    </source>
</evidence>
<comment type="subcellular location">
    <subcellularLocation>
        <location evidence="1">Cell membrane</location>
        <topology evidence="1">Single-pass membrane protein</topology>
    </subcellularLocation>
</comment>
<feature type="transmembrane region" description="Helical" evidence="7">
    <location>
        <begin position="128"/>
        <end position="156"/>
    </location>
</feature>
<feature type="transmembrane region" description="Helical" evidence="7">
    <location>
        <begin position="356"/>
        <end position="376"/>
    </location>
</feature>
<evidence type="ECO:0000256" key="6">
    <source>
        <dbReference type="SAM" id="MobiDB-lite"/>
    </source>
</evidence>
<dbReference type="InterPro" id="IPR007168">
    <property type="entry name" value="Phageshock_PspC_N"/>
</dbReference>
<comment type="caution">
    <text evidence="10">The sequence shown here is derived from an EMBL/GenBank/DDBJ whole genome shotgun (WGS) entry which is preliminary data.</text>
</comment>
<evidence type="ECO:0000313" key="10">
    <source>
        <dbReference type="EMBL" id="NDL58541.1"/>
    </source>
</evidence>
<evidence type="ECO:0000256" key="3">
    <source>
        <dbReference type="ARBA" id="ARBA00022692"/>
    </source>
</evidence>
<dbReference type="InterPro" id="IPR052027">
    <property type="entry name" value="PspC"/>
</dbReference>
<proteinExistence type="predicted"/>
<feature type="transmembrane region" description="Helical" evidence="7">
    <location>
        <begin position="301"/>
        <end position="324"/>
    </location>
</feature>
<sequence length="504" mass="51638">MVTAPARGHDRYMTENPSSPPDGGHTYTSSPGMHEELRMLRRSRTDRVVAGVLGGLGRRLGIDPVILRVVTAVLVLFGGAGVLFYAAAWLLLPAEDEPASILDQAIGRREVRDTSAIPLALALGSVTLISSGIVISSAPFGPVLLILAAIGVYTLLKRGAEEPEAEHPPRMPSDVPYVYDAATGTGGWTPPHAAGYAPPNVADPDAGVPSRSTAGASAPETPESTTPVDDATAPDAAVASDLGPVPSTSGSVSQGWPEGPDWGAGDASSSSRYSDLYYLQDQPPEPVAPPAAEPVVKERSVLGFLTFCAALISVGGVALSSVIFGLSPGPMYVAVPLAVVGLGLLVGTWYGRSRGLIWLGILLTLALIPASLANQWSLATGPVELVASADLAALPATNVEHGAGPVDYDLSELELDDGDVVSITVQLGVGPVGVIVPPEADVVVTSSLGLGAQDIFDTSTSGFGRTETYTDFGPDGVGGGQIELTLEVGVGNIEVTRAELEPAP</sequence>
<name>A0A7K3M5E5_9ACTN</name>
<organism evidence="10 11">
    <name type="scientific">Phytoactinopolyspora mesophila</name>
    <dbReference type="NCBI Taxonomy" id="2650750"/>
    <lineage>
        <taxon>Bacteria</taxon>
        <taxon>Bacillati</taxon>
        <taxon>Actinomycetota</taxon>
        <taxon>Actinomycetes</taxon>
        <taxon>Jiangellales</taxon>
        <taxon>Jiangellaceae</taxon>
        <taxon>Phytoactinopolyspora</taxon>
    </lineage>
</organism>
<keyword evidence="4 7" id="KW-1133">Transmembrane helix</keyword>
<feature type="region of interest" description="Disordered" evidence="6">
    <location>
        <begin position="1"/>
        <end position="31"/>
    </location>
</feature>
<reference evidence="10 11" key="1">
    <citation type="submission" date="2019-11" db="EMBL/GenBank/DDBJ databases">
        <authorList>
            <person name="Li X.-J."/>
            <person name="Feng X.-M."/>
        </authorList>
    </citation>
    <scope>NUCLEOTIDE SEQUENCE [LARGE SCALE GENOMIC DNA]</scope>
    <source>
        <strain evidence="10 11">XMNu-373</strain>
    </source>
</reference>
<dbReference type="Pfam" id="PF09922">
    <property type="entry name" value="LiaF-like_C"/>
    <property type="match status" value="1"/>
</dbReference>
<evidence type="ECO:0000256" key="2">
    <source>
        <dbReference type="ARBA" id="ARBA00022475"/>
    </source>
</evidence>
<keyword evidence="11" id="KW-1185">Reference proteome</keyword>
<dbReference type="PANTHER" id="PTHR33885:SF3">
    <property type="entry name" value="PHAGE SHOCK PROTEIN C"/>
    <property type="match status" value="1"/>
</dbReference>
<dbReference type="GO" id="GO:0005886">
    <property type="term" value="C:plasma membrane"/>
    <property type="evidence" value="ECO:0007669"/>
    <property type="project" value="UniProtKB-SubCell"/>
</dbReference>
<evidence type="ECO:0000256" key="7">
    <source>
        <dbReference type="SAM" id="Phobius"/>
    </source>
</evidence>
<feature type="compositionally biased region" description="Low complexity" evidence="6">
    <location>
        <begin position="224"/>
        <end position="241"/>
    </location>
</feature>
<keyword evidence="2" id="KW-1003">Cell membrane</keyword>
<feature type="domain" description="Phage shock protein PspC N-terminal" evidence="8">
    <location>
        <begin position="39"/>
        <end position="95"/>
    </location>
</feature>
<evidence type="ECO:0000313" key="11">
    <source>
        <dbReference type="Proteomes" id="UP000460435"/>
    </source>
</evidence>
<dbReference type="InterPro" id="IPR024425">
    <property type="entry name" value="LiaF-like_C"/>
</dbReference>
<dbReference type="Pfam" id="PF04024">
    <property type="entry name" value="PspC"/>
    <property type="match status" value="1"/>
</dbReference>
<accession>A0A7K3M5E5</accession>
<evidence type="ECO:0000256" key="5">
    <source>
        <dbReference type="ARBA" id="ARBA00023136"/>
    </source>
</evidence>
<gene>
    <name evidence="10" type="ORF">F7O44_15845</name>
</gene>
<evidence type="ECO:0000259" key="9">
    <source>
        <dbReference type="Pfam" id="PF09922"/>
    </source>
</evidence>
<evidence type="ECO:0000259" key="8">
    <source>
        <dbReference type="Pfam" id="PF04024"/>
    </source>
</evidence>
<keyword evidence="3 7" id="KW-0812">Transmembrane</keyword>
<keyword evidence="5 7" id="KW-0472">Membrane</keyword>
<dbReference type="AlphaFoldDB" id="A0A7K3M5E5"/>
<evidence type="ECO:0000256" key="1">
    <source>
        <dbReference type="ARBA" id="ARBA00004162"/>
    </source>
</evidence>
<dbReference type="EMBL" id="WLZY01000005">
    <property type="protein sequence ID" value="NDL58541.1"/>
    <property type="molecule type" value="Genomic_DNA"/>
</dbReference>
<feature type="transmembrane region" description="Helical" evidence="7">
    <location>
        <begin position="330"/>
        <end position="349"/>
    </location>
</feature>